<accession>A0A3S2V6Q3</accession>
<organism evidence="1 2">
    <name type="scientific">Mucilaginibacter limnophilus</name>
    <dbReference type="NCBI Taxonomy" id="1932778"/>
    <lineage>
        <taxon>Bacteria</taxon>
        <taxon>Pseudomonadati</taxon>
        <taxon>Bacteroidota</taxon>
        <taxon>Sphingobacteriia</taxon>
        <taxon>Sphingobacteriales</taxon>
        <taxon>Sphingobacteriaceae</taxon>
        <taxon>Mucilaginibacter</taxon>
    </lineage>
</organism>
<dbReference type="Gene3D" id="3.40.50.1110">
    <property type="entry name" value="SGNH hydrolase"/>
    <property type="match status" value="2"/>
</dbReference>
<gene>
    <name evidence="1" type="ORF">EOD41_14980</name>
</gene>
<sequence>MLSAIYKSFLSKTITIHLRFIAHMPLTHTKLRLIFLTLILLILSCGKTNELIQGLPINSDGDSLTSGSATSNYPRFLGRLLNVSIYNNGIGGQTAQQIAGRQGGLPLNITIENNKIDGGSKVNVIEITSEIAGETVPNWFLNSSSDAARMRGTVNGVACEIVRKGSQYIIRSLDKTSLVIQPRALFIPDDGRKQNNCIGIYWIGRNNINLKPSSDSTIYGVIEIAAKMVAYNKSGKYLVVGILNSIGEIKGTRGYNRAMLTNQKLEVIYGQHFVPMTPPTDEEMLAVNYRPTDEDRVYIANGVFPKGLRRDATHFNDTGNELIAKRIYKYFKANGYNK</sequence>
<proteinExistence type="predicted"/>
<dbReference type="Proteomes" id="UP000282759">
    <property type="component" value="Unassembled WGS sequence"/>
</dbReference>
<keyword evidence="2" id="KW-1185">Reference proteome</keyword>
<evidence type="ECO:0000313" key="1">
    <source>
        <dbReference type="EMBL" id="RVT99746.1"/>
    </source>
</evidence>
<dbReference type="GO" id="GO:0016788">
    <property type="term" value="F:hydrolase activity, acting on ester bonds"/>
    <property type="evidence" value="ECO:0007669"/>
    <property type="project" value="UniProtKB-ARBA"/>
</dbReference>
<comment type="caution">
    <text evidence="1">The sequence shown here is derived from an EMBL/GenBank/DDBJ whole genome shotgun (WGS) entry which is preliminary data.</text>
</comment>
<protein>
    <submittedName>
        <fullName evidence="1">Uncharacterized protein</fullName>
    </submittedName>
</protein>
<dbReference type="SUPFAM" id="SSF52266">
    <property type="entry name" value="SGNH hydrolase"/>
    <property type="match status" value="2"/>
</dbReference>
<dbReference type="EMBL" id="SACK01000007">
    <property type="protein sequence ID" value="RVT99746.1"/>
    <property type="molecule type" value="Genomic_DNA"/>
</dbReference>
<reference evidence="1 2" key="1">
    <citation type="submission" date="2019-01" db="EMBL/GenBank/DDBJ databases">
        <authorList>
            <person name="Chen W.-M."/>
        </authorList>
    </citation>
    <scope>NUCLEOTIDE SEQUENCE [LARGE SCALE GENOMIC DNA]</scope>
    <source>
        <strain evidence="1 2">YBJ-36</strain>
    </source>
</reference>
<evidence type="ECO:0000313" key="2">
    <source>
        <dbReference type="Proteomes" id="UP000282759"/>
    </source>
</evidence>
<dbReference type="AlphaFoldDB" id="A0A3S2V6Q3"/>
<dbReference type="RefSeq" id="WP_164849948.1">
    <property type="nucleotide sequence ID" value="NZ_SACK01000007.1"/>
</dbReference>
<name>A0A3S2V6Q3_9SPHI</name>
<dbReference type="InterPro" id="IPR036514">
    <property type="entry name" value="SGNH_hydro_sf"/>
</dbReference>